<evidence type="ECO:0000259" key="1">
    <source>
        <dbReference type="Pfam" id="PF01764"/>
    </source>
</evidence>
<dbReference type="GO" id="GO:0016787">
    <property type="term" value="F:hydrolase activity"/>
    <property type="evidence" value="ECO:0007669"/>
    <property type="project" value="UniProtKB-KW"/>
</dbReference>
<dbReference type="InterPro" id="IPR029058">
    <property type="entry name" value="AB_hydrolase_fold"/>
</dbReference>
<dbReference type="Gene3D" id="3.40.50.1820">
    <property type="entry name" value="alpha/beta hydrolase"/>
    <property type="match status" value="1"/>
</dbReference>
<name>A0A137PG94_CONC2</name>
<protein>
    <submittedName>
        <fullName evidence="2">Alpha/beta-hydrolase</fullName>
    </submittedName>
</protein>
<sequence>MDYGSMVITGFIHDKKMIIVSHRGTANLRNWLRNISYGQVAMRGQPSNVRIHEGFLGIYRSTDNSSNRRLDELLADPKYKDYKVVFTGVSLGAATATIHAFDAGKRLKDQGRNVELFTYVGPRVGNRAFVDNFINLNITTGRYTNGGDIVSKMYPRTKGYVHIPGEFFNPPNSGANVITCSQTWDEDPNCGWSTNDDIRLIDHAYAFGELQKLCPYN</sequence>
<dbReference type="Pfam" id="PF01764">
    <property type="entry name" value="Lipase_3"/>
    <property type="match status" value="1"/>
</dbReference>
<feature type="domain" description="Fungal lipase-type" evidence="1">
    <location>
        <begin position="20"/>
        <end position="155"/>
    </location>
</feature>
<dbReference type="SUPFAM" id="SSF53474">
    <property type="entry name" value="alpha/beta-Hydrolases"/>
    <property type="match status" value="1"/>
</dbReference>
<evidence type="ECO:0000313" key="2">
    <source>
        <dbReference type="EMBL" id="KXN74014.1"/>
    </source>
</evidence>
<dbReference type="EMBL" id="KQ964428">
    <property type="protein sequence ID" value="KXN74014.1"/>
    <property type="molecule type" value="Genomic_DNA"/>
</dbReference>
<keyword evidence="2" id="KW-0378">Hydrolase</keyword>
<proteinExistence type="predicted"/>
<dbReference type="CDD" id="cd00519">
    <property type="entry name" value="Lipase_3"/>
    <property type="match status" value="1"/>
</dbReference>
<dbReference type="PANTHER" id="PTHR45856:SF24">
    <property type="entry name" value="FUNGAL LIPASE-LIKE DOMAIN-CONTAINING PROTEIN"/>
    <property type="match status" value="1"/>
</dbReference>
<dbReference type="InterPro" id="IPR002921">
    <property type="entry name" value="Fungal_lipase-type"/>
</dbReference>
<dbReference type="OrthoDB" id="426718at2759"/>
<dbReference type="AlphaFoldDB" id="A0A137PG94"/>
<dbReference type="PANTHER" id="PTHR45856">
    <property type="entry name" value="ALPHA/BETA-HYDROLASES SUPERFAMILY PROTEIN"/>
    <property type="match status" value="1"/>
</dbReference>
<organism evidence="2 3">
    <name type="scientific">Conidiobolus coronatus (strain ATCC 28846 / CBS 209.66 / NRRL 28638)</name>
    <name type="common">Delacroixia coronata</name>
    <dbReference type="NCBI Taxonomy" id="796925"/>
    <lineage>
        <taxon>Eukaryota</taxon>
        <taxon>Fungi</taxon>
        <taxon>Fungi incertae sedis</taxon>
        <taxon>Zoopagomycota</taxon>
        <taxon>Entomophthoromycotina</taxon>
        <taxon>Entomophthoromycetes</taxon>
        <taxon>Entomophthorales</taxon>
        <taxon>Ancylistaceae</taxon>
        <taxon>Conidiobolus</taxon>
    </lineage>
</organism>
<gene>
    <name evidence="2" type="ORF">CONCODRAFT_35139</name>
</gene>
<dbReference type="InterPro" id="IPR051218">
    <property type="entry name" value="Sec_MonoDiacylglyc_Lipase"/>
</dbReference>
<accession>A0A137PG94</accession>
<keyword evidence="3" id="KW-1185">Reference proteome</keyword>
<evidence type="ECO:0000313" key="3">
    <source>
        <dbReference type="Proteomes" id="UP000070444"/>
    </source>
</evidence>
<reference evidence="2 3" key="1">
    <citation type="journal article" date="2015" name="Genome Biol. Evol.">
        <title>Phylogenomic analyses indicate that early fungi evolved digesting cell walls of algal ancestors of land plants.</title>
        <authorList>
            <person name="Chang Y."/>
            <person name="Wang S."/>
            <person name="Sekimoto S."/>
            <person name="Aerts A.L."/>
            <person name="Choi C."/>
            <person name="Clum A."/>
            <person name="LaButti K.M."/>
            <person name="Lindquist E.A."/>
            <person name="Yee Ngan C."/>
            <person name="Ohm R.A."/>
            <person name="Salamov A.A."/>
            <person name="Grigoriev I.V."/>
            <person name="Spatafora J.W."/>
            <person name="Berbee M.L."/>
        </authorList>
    </citation>
    <scope>NUCLEOTIDE SEQUENCE [LARGE SCALE GENOMIC DNA]</scope>
    <source>
        <strain evidence="2 3">NRRL 28638</strain>
    </source>
</reference>
<dbReference type="GO" id="GO:0006629">
    <property type="term" value="P:lipid metabolic process"/>
    <property type="evidence" value="ECO:0007669"/>
    <property type="project" value="InterPro"/>
</dbReference>
<dbReference type="Proteomes" id="UP000070444">
    <property type="component" value="Unassembled WGS sequence"/>
</dbReference>
<dbReference type="STRING" id="796925.A0A137PG94"/>